<dbReference type="GO" id="GO:0004197">
    <property type="term" value="F:cysteine-type endopeptidase activity"/>
    <property type="evidence" value="ECO:0007669"/>
    <property type="project" value="InterPro"/>
</dbReference>
<dbReference type="InterPro" id="IPR002138">
    <property type="entry name" value="Pept_C14_p10"/>
</dbReference>
<keyword evidence="1" id="KW-0812">Transmembrane</keyword>
<organism evidence="3 4">
    <name type="scientific">Globodera rostochiensis</name>
    <name type="common">Golden nematode worm</name>
    <name type="synonym">Heterodera rostochiensis</name>
    <dbReference type="NCBI Taxonomy" id="31243"/>
    <lineage>
        <taxon>Eukaryota</taxon>
        <taxon>Metazoa</taxon>
        <taxon>Ecdysozoa</taxon>
        <taxon>Nematoda</taxon>
        <taxon>Chromadorea</taxon>
        <taxon>Rhabditida</taxon>
        <taxon>Tylenchina</taxon>
        <taxon>Tylenchomorpha</taxon>
        <taxon>Tylenchoidea</taxon>
        <taxon>Heteroderidae</taxon>
        <taxon>Heteroderinae</taxon>
        <taxon>Globodera</taxon>
    </lineage>
</organism>
<dbReference type="AlphaFoldDB" id="A0A914I0L0"/>
<evidence type="ECO:0000313" key="4">
    <source>
        <dbReference type="WBParaSite" id="Gr19_v10_g5758.t1"/>
    </source>
</evidence>
<dbReference type="Gene3D" id="3.40.50.1460">
    <property type="match status" value="1"/>
</dbReference>
<proteinExistence type="predicted"/>
<keyword evidence="1" id="KW-0472">Membrane</keyword>
<feature type="domain" description="Caspase family p10" evidence="2">
    <location>
        <begin position="63"/>
        <end position="114"/>
    </location>
</feature>
<dbReference type="PROSITE" id="PS50207">
    <property type="entry name" value="CASPASE_P10"/>
    <property type="match status" value="1"/>
</dbReference>
<feature type="transmembrane region" description="Helical" evidence="1">
    <location>
        <begin position="110"/>
        <end position="134"/>
    </location>
</feature>
<reference evidence="4" key="1">
    <citation type="submission" date="2022-11" db="UniProtKB">
        <authorList>
            <consortium name="WormBaseParasite"/>
        </authorList>
    </citation>
    <scope>IDENTIFICATION</scope>
</reference>
<dbReference type="InterPro" id="IPR029030">
    <property type="entry name" value="Caspase-like_dom_sf"/>
</dbReference>
<keyword evidence="3" id="KW-1185">Reference proteome</keyword>
<sequence>MHHSESNEDDSSASEVSEIDYDSDFSDGGLLDAAKRGIFANTERPRGMALVIVNAQGVLHHSKIFSTYAKEEDILQMFTRVIRMVNGMESRYNNRTRQLPEIITTLTKRFFFYLGLHLPLNMLLLALIIMVNIVDVDGIFVENLDDVIQREKRANPADVVGIGVLSTVQNAGLGTYLSTWLPELLDNKCNQHGKLKLCRLMCHWSGCRHNDGDQFNDTCCMDGFKSQCCYKPLATNIQKREKLEVNCVKFGIIDRVCNYYPCWLSSPWTALNCFCRPEKKGMKYEYCATECVSRKTLDIHCPWECCVQFFGLHCGCCDGALAKHCDSDEMNKPWPTSEKNYIIEPDPVTNMISSVEKCKTIVEKHCHCRWAMCHKRNGWGASLCCPDGYDLVCCTNESLIIEIGSEDMESDEIIIANFNQLIPATKSMYGNISCTRTVEKYCPCRWAICVERYGDVFAASICCDMGYDVVCCLGIRKSSLITTTKRTNSTTASTTFTSDATAVRGLSATFICLLQCLLFGRLLWFR</sequence>
<dbReference type="GO" id="GO:0006508">
    <property type="term" value="P:proteolysis"/>
    <property type="evidence" value="ECO:0007669"/>
    <property type="project" value="InterPro"/>
</dbReference>
<evidence type="ECO:0000313" key="3">
    <source>
        <dbReference type="Proteomes" id="UP000887572"/>
    </source>
</evidence>
<dbReference type="WBParaSite" id="Gr19_v10_g5758.t1">
    <property type="protein sequence ID" value="Gr19_v10_g5758.t1"/>
    <property type="gene ID" value="Gr19_v10_g5758"/>
</dbReference>
<protein>
    <submittedName>
        <fullName evidence="4">Caspase family p10 domain-containing protein</fullName>
    </submittedName>
</protein>
<evidence type="ECO:0000256" key="1">
    <source>
        <dbReference type="SAM" id="Phobius"/>
    </source>
</evidence>
<dbReference type="SUPFAM" id="SSF52129">
    <property type="entry name" value="Caspase-like"/>
    <property type="match status" value="1"/>
</dbReference>
<name>A0A914I0L0_GLORO</name>
<accession>A0A914I0L0</accession>
<keyword evidence="1" id="KW-1133">Transmembrane helix</keyword>
<dbReference type="Proteomes" id="UP000887572">
    <property type="component" value="Unplaced"/>
</dbReference>
<evidence type="ECO:0000259" key="2">
    <source>
        <dbReference type="PROSITE" id="PS50207"/>
    </source>
</evidence>